<keyword evidence="3" id="KW-1185">Reference proteome</keyword>
<gene>
    <name evidence="2" type="ORF">PPL_00036</name>
</gene>
<dbReference type="Proteomes" id="UP000001396">
    <property type="component" value="Unassembled WGS sequence"/>
</dbReference>
<dbReference type="EMBL" id="ADBJ01000063">
    <property type="protein sequence ID" value="EFA74538.1"/>
    <property type="molecule type" value="Genomic_DNA"/>
</dbReference>
<dbReference type="InParanoid" id="D3BVN5"/>
<accession>D3BVN5</accession>
<keyword evidence="1" id="KW-1133">Transmembrane helix</keyword>
<dbReference type="GeneID" id="31355570"/>
<dbReference type="AlphaFoldDB" id="D3BVN5"/>
<name>D3BVN5_HETP5</name>
<evidence type="ECO:0008006" key="4">
    <source>
        <dbReference type="Google" id="ProtNLM"/>
    </source>
</evidence>
<protein>
    <recommendedName>
        <fullName evidence="4">Right handed beta helix domain-containing protein</fullName>
    </recommendedName>
</protein>
<proteinExistence type="predicted"/>
<dbReference type="PANTHER" id="PTHR31318:SF2">
    <property type="entry name" value="PECTIN LYASE-LIKE FAMILY PROTEIN-RELATED"/>
    <property type="match status" value="1"/>
</dbReference>
<dbReference type="RefSeq" id="XP_020426672.1">
    <property type="nucleotide sequence ID" value="XM_020571083.1"/>
</dbReference>
<evidence type="ECO:0000313" key="2">
    <source>
        <dbReference type="EMBL" id="EFA74538.1"/>
    </source>
</evidence>
<dbReference type="SUPFAM" id="SSF51126">
    <property type="entry name" value="Pectin lyase-like"/>
    <property type="match status" value="1"/>
</dbReference>
<keyword evidence="1" id="KW-0472">Membrane</keyword>
<evidence type="ECO:0000256" key="1">
    <source>
        <dbReference type="SAM" id="Phobius"/>
    </source>
</evidence>
<evidence type="ECO:0000313" key="3">
    <source>
        <dbReference type="Proteomes" id="UP000001396"/>
    </source>
</evidence>
<dbReference type="PANTHER" id="PTHR31318">
    <property type="entry name" value="EXPRESSED PROTEIN-RELATED"/>
    <property type="match status" value="1"/>
</dbReference>
<sequence length="701" mass="77903">MIIKYSIILNISGKVYSNNIINIEKNVNVNIKTFYVDYRSNNQSSFCGESPLPNQSCQSIQRVLDIYKQFHFADGLKIVMANGTYNSSGNSELSVFDIDLTIGGGEGGQNSGGVDDDFGGLKWVQIDLGGKQFINMSEPKDGKPEGIYTRLTLNNLLFRNGYASGEFGGAVVLSSHLHSKISLTINNCTFINNTAEFGEHWGGVITIRSSSIVPVNFTLRGCLFQENNGNSRQVIFADPSNTVIENCNFSNNKVSNFIVNIGFGSIVIKKSRFIDNIIEKGSFVKAFSNNGFKPAVIIGCRFINNSVSSPAPFNGMSTVFYIWQTSSVFTNNLFRSNVNCSQIHFDNTIVISTRIYNSTFSENIGNSGVGIYSRYGTLFIANSTFNNNTGYLGNHLYIDGAKKVSILNSSFSNSPPLNFGDGQSIYLFYAKNVSITHSSFSKNGDINIYCYASHVFTQNNTMGGDSKLVKCGVNCHVRGQQEDCLNKADSSDNYPNPNDKQSTYGILVMSIVILVSLIIVMVVIYIRLKKRNYNRLRTYLLSPYRCLIGTCQQPVKQGGSCEYTFDCNHMEGDYCVETDPGVKVCLPANFGYFNEECTRQSYCILGLECNTDNICDVDNGTSLCVPQPNLNPHFGICKITTEVSDPYITTRTTCDFFKNQYCIITNGTSFGKCTNSPEPTYRLCNRREECNHYEFCLCDFQ</sequence>
<reference evidence="2 3" key="1">
    <citation type="journal article" date="2011" name="Genome Res.">
        <title>Phylogeny-wide analysis of social amoeba genomes highlights ancient origins for complex intercellular communication.</title>
        <authorList>
            <person name="Heidel A.J."/>
            <person name="Lawal H.M."/>
            <person name="Felder M."/>
            <person name="Schilde C."/>
            <person name="Helps N.R."/>
            <person name="Tunggal B."/>
            <person name="Rivero F."/>
            <person name="John U."/>
            <person name="Schleicher M."/>
            <person name="Eichinger L."/>
            <person name="Platzer M."/>
            <person name="Noegel A.A."/>
            <person name="Schaap P."/>
            <person name="Gloeckner G."/>
        </authorList>
    </citation>
    <scope>NUCLEOTIDE SEQUENCE [LARGE SCALE GENOMIC DNA]</scope>
    <source>
        <strain evidence="3">ATCC 26659 / Pp 5 / PN500</strain>
    </source>
</reference>
<keyword evidence="1" id="KW-0812">Transmembrane</keyword>
<organism evidence="2 3">
    <name type="scientific">Heterostelium pallidum (strain ATCC 26659 / Pp 5 / PN500)</name>
    <name type="common">Cellular slime mold</name>
    <name type="synonym">Polysphondylium pallidum</name>
    <dbReference type="NCBI Taxonomy" id="670386"/>
    <lineage>
        <taxon>Eukaryota</taxon>
        <taxon>Amoebozoa</taxon>
        <taxon>Evosea</taxon>
        <taxon>Eumycetozoa</taxon>
        <taxon>Dictyostelia</taxon>
        <taxon>Acytosteliales</taxon>
        <taxon>Acytosteliaceae</taxon>
        <taxon>Heterostelium</taxon>
    </lineage>
</organism>
<comment type="caution">
    <text evidence="2">The sequence shown here is derived from an EMBL/GenBank/DDBJ whole genome shotgun (WGS) entry which is preliminary data.</text>
</comment>
<dbReference type="InterPro" id="IPR011050">
    <property type="entry name" value="Pectin_lyase_fold/virulence"/>
</dbReference>
<feature type="transmembrane region" description="Helical" evidence="1">
    <location>
        <begin position="504"/>
        <end position="528"/>
    </location>
</feature>